<gene>
    <name evidence="5" type="ORF">CERSUDRAFT_128429</name>
</gene>
<evidence type="ECO:0000256" key="1">
    <source>
        <dbReference type="ARBA" id="ARBA00005179"/>
    </source>
</evidence>
<dbReference type="AlphaFoldDB" id="M2RRP8"/>
<keyword evidence="3" id="KW-0949">S-adenosyl-L-methionine</keyword>
<dbReference type="GO" id="GO:0016740">
    <property type="term" value="F:transferase activity"/>
    <property type="evidence" value="ECO:0007669"/>
    <property type="project" value="UniProtKB-KW"/>
</dbReference>
<sequence>MEARAGVGITPLPLEAHFDSGLEKDFRIAPEDWAFLKTASGITDEEELRKHVLKIQADAYAIFPYPCIRLFAFVRRKLAGLPAYERMMKLGKEREGAILLDIGCAFGNDIHRAVADGYPIENVIASDIEPGFWRLGHELFRTTPETFPVPFVGGDAFDPAFLPPTAPFTAPPGTPRPDLRTLTTLAPLLGHVSFIHASSLFHLFDEEEQVQLARALAGLLSPAPGSMILGLHTGRPEKGWNEGSWPGGRRSLFCHSPESWAALWDGEVFEKGSVEVETRLVPVDVSRLGLASNEGVTMYRLLWSVTRL</sequence>
<dbReference type="EMBL" id="KB445791">
    <property type="protein sequence ID" value="EMD41566.1"/>
    <property type="molecule type" value="Genomic_DNA"/>
</dbReference>
<dbReference type="HOGENOM" id="CLU_051542_1_1_1"/>
<comment type="pathway">
    <text evidence="1">Secondary metabolite biosynthesis.</text>
</comment>
<evidence type="ECO:0000256" key="3">
    <source>
        <dbReference type="ARBA" id="ARBA00022691"/>
    </source>
</evidence>
<dbReference type="PANTHER" id="PTHR35897">
    <property type="entry name" value="METHYLTRANSFERASE AUSD"/>
    <property type="match status" value="1"/>
</dbReference>
<evidence type="ECO:0000256" key="4">
    <source>
        <dbReference type="ARBA" id="ARBA00038314"/>
    </source>
</evidence>
<evidence type="ECO:0008006" key="7">
    <source>
        <dbReference type="Google" id="ProtNLM"/>
    </source>
</evidence>
<dbReference type="Proteomes" id="UP000016930">
    <property type="component" value="Unassembled WGS sequence"/>
</dbReference>
<comment type="similarity">
    <text evidence="4">Belongs to the class I-like SAM-binding methyltransferase superfamily.</text>
</comment>
<dbReference type="InterPro" id="IPR051654">
    <property type="entry name" value="Meroterpenoid_MTases"/>
</dbReference>
<dbReference type="SUPFAM" id="SSF53335">
    <property type="entry name" value="S-adenosyl-L-methionine-dependent methyltransferases"/>
    <property type="match status" value="1"/>
</dbReference>
<accession>M2RRP8</accession>
<evidence type="ECO:0000256" key="2">
    <source>
        <dbReference type="ARBA" id="ARBA00022679"/>
    </source>
</evidence>
<dbReference type="InterPro" id="IPR029063">
    <property type="entry name" value="SAM-dependent_MTases_sf"/>
</dbReference>
<evidence type="ECO:0000313" key="5">
    <source>
        <dbReference type="EMBL" id="EMD41566.1"/>
    </source>
</evidence>
<dbReference type="PANTHER" id="PTHR35897:SF1">
    <property type="entry name" value="METHYLTRANSFERASE AUSD"/>
    <property type="match status" value="1"/>
</dbReference>
<reference evidence="5 6" key="1">
    <citation type="journal article" date="2012" name="Proc. Natl. Acad. Sci. U.S.A.">
        <title>Comparative genomics of Ceriporiopsis subvermispora and Phanerochaete chrysosporium provide insight into selective ligninolysis.</title>
        <authorList>
            <person name="Fernandez-Fueyo E."/>
            <person name="Ruiz-Duenas F.J."/>
            <person name="Ferreira P."/>
            <person name="Floudas D."/>
            <person name="Hibbett D.S."/>
            <person name="Canessa P."/>
            <person name="Larrondo L.F."/>
            <person name="James T.Y."/>
            <person name="Seelenfreund D."/>
            <person name="Lobos S."/>
            <person name="Polanco R."/>
            <person name="Tello M."/>
            <person name="Honda Y."/>
            <person name="Watanabe T."/>
            <person name="Watanabe T."/>
            <person name="Ryu J.S."/>
            <person name="Kubicek C.P."/>
            <person name="Schmoll M."/>
            <person name="Gaskell J."/>
            <person name="Hammel K.E."/>
            <person name="St John F.J."/>
            <person name="Vanden Wymelenberg A."/>
            <person name="Sabat G."/>
            <person name="Splinter BonDurant S."/>
            <person name="Syed K."/>
            <person name="Yadav J.S."/>
            <person name="Doddapaneni H."/>
            <person name="Subramanian V."/>
            <person name="Lavin J.L."/>
            <person name="Oguiza J.A."/>
            <person name="Perez G."/>
            <person name="Pisabarro A.G."/>
            <person name="Ramirez L."/>
            <person name="Santoyo F."/>
            <person name="Master E."/>
            <person name="Coutinho P.M."/>
            <person name="Henrissat B."/>
            <person name="Lombard V."/>
            <person name="Magnuson J.K."/>
            <person name="Kuees U."/>
            <person name="Hori C."/>
            <person name="Igarashi K."/>
            <person name="Samejima M."/>
            <person name="Held B.W."/>
            <person name="Barry K.W."/>
            <person name="LaButti K.M."/>
            <person name="Lapidus A."/>
            <person name="Lindquist E.A."/>
            <person name="Lucas S.M."/>
            <person name="Riley R."/>
            <person name="Salamov A.A."/>
            <person name="Hoffmeister D."/>
            <person name="Schwenk D."/>
            <person name="Hadar Y."/>
            <person name="Yarden O."/>
            <person name="de Vries R.P."/>
            <person name="Wiebenga A."/>
            <person name="Stenlid J."/>
            <person name="Eastwood D."/>
            <person name="Grigoriev I.V."/>
            <person name="Berka R.M."/>
            <person name="Blanchette R.A."/>
            <person name="Kersten P."/>
            <person name="Martinez A.T."/>
            <person name="Vicuna R."/>
            <person name="Cullen D."/>
        </authorList>
    </citation>
    <scope>NUCLEOTIDE SEQUENCE [LARGE SCALE GENOMIC DNA]</scope>
    <source>
        <strain evidence="5 6">B</strain>
    </source>
</reference>
<protein>
    <recommendedName>
        <fullName evidence="7">Methyltransferase domain-containing protein</fullName>
    </recommendedName>
</protein>
<evidence type="ECO:0000313" key="6">
    <source>
        <dbReference type="Proteomes" id="UP000016930"/>
    </source>
</evidence>
<keyword evidence="6" id="KW-1185">Reference proteome</keyword>
<dbReference type="STRING" id="914234.M2RRP8"/>
<proteinExistence type="inferred from homology"/>
<organism evidence="5 6">
    <name type="scientific">Ceriporiopsis subvermispora (strain B)</name>
    <name type="common">White-rot fungus</name>
    <name type="synonym">Gelatoporia subvermispora</name>
    <dbReference type="NCBI Taxonomy" id="914234"/>
    <lineage>
        <taxon>Eukaryota</taxon>
        <taxon>Fungi</taxon>
        <taxon>Dikarya</taxon>
        <taxon>Basidiomycota</taxon>
        <taxon>Agaricomycotina</taxon>
        <taxon>Agaricomycetes</taxon>
        <taxon>Polyporales</taxon>
        <taxon>Gelatoporiaceae</taxon>
        <taxon>Gelatoporia</taxon>
    </lineage>
</organism>
<keyword evidence="2" id="KW-0808">Transferase</keyword>
<dbReference type="Gene3D" id="3.40.50.150">
    <property type="entry name" value="Vaccinia Virus protein VP39"/>
    <property type="match status" value="1"/>
</dbReference>
<dbReference type="OrthoDB" id="2094832at2759"/>
<name>M2RRP8_CERS8</name>